<evidence type="ECO:0000313" key="2">
    <source>
        <dbReference type="EMBL" id="LAB23847.1"/>
    </source>
</evidence>
<accession>A0A2D4LRZ1</accession>
<dbReference type="EMBL" id="IACM01032871">
    <property type="protein sequence ID" value="LAB23847.1"/>
    <property type="molecule type" value="Transcribed_RNA"/>
</dbReference>
<protein>
    <submittedName>
        <fullName evidence="2">Uncharacterized protein</fullName>
    </submittedName>
</protein>
<proteinExistence type="predicted"/>
<organism evidence="2">
    <name type="scientific">Micrurus spixii</name>
    <name type="common">Amazon coral snake</name>
    <dbReference type="NCBI Taxonomy" id="129469"/>
    <lineage>
        <taxon>Eukaryota</taxon>
        <taxon>Metazoa</taxon>
        <taxon>Chordata</taxon>
        <taxon>Craniata</taxon>
        <taxon>Vertebrata</taxon>
        <taxon>Euteleostomi</taxon>
        <taxon>Lepidosauria</taxon>
        <taxon>Squamata</taxon>
        <taxon>Bifurcata</taxon>
        <taxon>Unidentata</taxon>
        <taxon>Episquamata</taxon>
        <taxon>Toxicofera</taxon>
        <taxon>Serpentes</taxon>
        <taxon>Colubroidea</taxon>
        <taxon>Elapidae</taxon>
        <taxon>Elapinae</taxon>
        <taxon>Micrurus</taxon>
    </lineage>
</organism>
<name>A0A2D4LRZ1_9SAUR</name>
<feature type="region of interest" description="Disordered" evidence="1">
    <location>
        <begin position="68"/>
        <end position="97"/>
    </location>
</feature>
<sequence length="103" mass="10263">MGCVGLVTVLVPFPELGAGLGLVAVAVAVAVAAAGGAGAGVTRVEEVLEDGVTAADWLRELEEELLVGGPPLPNRVARPGPVRAPSPPSPPKPVGPINCISWL</sequence>
<reference evidence="2" key="2">
    <citation type="submission" date="2017-11" db="EMBL/GenBank/DDBJ databases">
        <title>Coralsnake Venomics: Analyses of Venom Gland Transcriptomes and Proteomes of Six Brazilian Taxa.</title>
        <authorList>
            <person name="Aird S.D."/>
            <person name="Jorge da Silva N."/>
            <person name="Qiu L."/>
            <person name="Villar-Briones A."/>
            <person name="Aparecida-Saddi V."/>
            <person name="Campos-Telles M.P."/>
            <person name="Grau M."/>
            <person name="Mikheyev A.S."/>
        </authorList>
    </citation>
    <scope>NUCLEOTIDE SEQUENCE</scope>
    <source>
        <tissue evidence="2">Venom_gland</tissue>
    </source>
</reference>
<feature type="compositionally biased region" description="Pro residues" evidence="1">
    <location>
        <begin position="82"/>
        <end position="94"/>
    </location>
</feature>
<dbReference type="AlphaFoldDB" id="A0A2D4LRZ1"/>
<reference evidence="2" key="1">
    <citation type="submission" date="2017-07" db="EMBL/GenBank/DDBJ databases">
        <authorList>
            <person name="Mikheyev A."/>
            <person name="Grau M."/>
        </authorList>
    </citation>
    <scope>NUCLEOTIDE SEQUENCE</scope>
    <source>
        <tissue evidence="2">Venom_gland</tissue>
    </source>
</reference>
<evidence type="ECO:0000256" key="1">
    <source>
        <dbReference type="SAM" id="MobiDB-lite"/>
    </source>
</evidence>